<dbReference type="Pfam" id="PF18758">
    <property type="entry name" value="KDZ"/>
    <property type="match status" value="1"/>
</dbReference>
<dbReference type="Pfam" id="PF18803">
    <property type="entry name" value="CxC2"/>
    <property type="match status" value="1"/>
</dbReference>
<dbReference type="EMBL" id="ML170193">
    <property type="protein sequence ID" value="TDL19767.1"/>
    <property type="molecule type" value="Genomic_DNA"/>
</dbReference>
<dbReference type="PANTHER" id="PTHR33096:SF1">
    <property type="entry name" value="CXC1-LIKE CYSTEINE CLUSTER ASSOCIATED WITH KDZ TRANSPOSASES DOMAIN-CONTAINING PROTEIN"/>
    <property type="match status" value="1"/>
</dbReference>
<feature type="domain" description="CxC2-like cysteine cluster KDZ transposase-associated" evidence="2">
    <location>
        <begin position="219"/>
        <end position="324"/>
    </location>
</feature>
<proteinExistence type="predicted"/>
<feature type="region of interest" description="Disordered" evidence="1">
    <location>
        <begin position="1"/>
        <end position="94"/>
    </location>
</feature>
<feature type="compositionally biased region" description="Basic residues" evidence="1">
    <location>
        <begin position="40"/>
        <end position="49"/>
    </location>
</feature>
<keyword evidence="4" id="KW-1185">Reference proteome</keyword>
<dbReference type="AlphaFoldDB" id="A0A4Y7PWI2"/>
<dbReference type="PANTHER" id="PTHR33096">
    <property type="entry name" value="CXC2 DOMAIN-CONTAINING PROTEIN"/>
    <property type="match status" value="1"/>
</dbReference>
<reference evidence="3 4" key="1">
    <citation type="submission" date="2018-06" db="EMBL/GenBank/DDBJ databases">
        <title>A transcriptomic atlas of mushroom development highlights an independent origin of complex multicellularity.</title>
        <authorList>
            <consortium name="DOE Joint Genome Institute"/>
            <person name="Krizsan K."/>
            <person name="Almasi E."/>
            <person name="Merenyi Z."/>
            <person name="Sahu N."/>
            <person name="Viragh M."/>
            <person name="Koszo T."/>
            <person name="Mondo S."/>
            <person name="Kiss B."/>
            <person name="Balint B."/>
            <person name="Kues U."/>
            <person name="Barry K."/>
            <person name="Hegedus J.C."/>
            <person name="Henrissat B."/>
            <person name="Johnson J."/>
            <person name="Lipzen A."/>
            <person name="Ohm R."/>
            <person name="Nagy I."/>
            <person name="Pangilinan J."/>
            <person name="Yan J."/>
            <person name="Xiong Y."/>
            <person name="Grigoriev I.V."/>
            <person name="Hibbett D.S."/>
            <person name="Nagy L.G."/>
        </authorList>
    </citation>
    <scope>NUCLEOTIDE SEQUENCE [LARGE SCALE GENOMIC DNA]</scope>
    <source>
        <strain evidence="3 4">SZMC22713</strain>
    </source>
</reference>
<evidence type="ECO:0000256" key="1">
    <source>
        <dbReference type="SAM" id="MobiDB-lite"/>
    </source>
</evidence>
<dbReference type="OrthoDB" id="3257768at2759"/>
<evidence type="ECO:0000313" key="3">
    <source>
        <dbReference type="EMBL" id="TDL19767.1"/>
    </source>
</evidence>
<feature type="region of interest" description="Disordered" evidence="1">
    <location>
        <begin position="737"/>
        <end position="756"/>
    </location>
</feature>
<organism evidence="3 4">
    <name type="scientific">Rickenella mellea</name>
    <dbReference type="NCBI Taxonomy" id="50990"/>
    <lineage>
        <taxon>Eukaryota</taxon>
        <taxon>Fungi</taxon>
        <taxon>Dikarya</taxon>
        <taxon>Basidiomycota</taxon>
        <taxon>Agaricomycotina</taxon>
        <taxon>Agaricomycetes</taxon>
        <taxon>Hymenochaetales</taxon>
        <taxon>Rickenellaceae</taxon>
        <taxon>Rickenella</taxon>
    </lineage>
</organism>
<name>A0A4Y7PWI2_9AGAM</name>
<sequence>MVQDEKKKKRKRSQFFIIDRDEPPDLDNEKDTIEVSKHIVTQKKQKQRPLARTARDVDKIPTTQPPSSIQPPSTSSHVEGVTSQSSGAELHEDPGEYVGLDLEDFADPGTMVGEDDDDCLADYAVEIPKITRKSRVRIDPLKEWVSHRDLFLDELLRQDGMAHPSPPLCECGASDARFRCKDCSFNELWCKNCLCRQHLRLPLHRVERWNDNFFEKSSLAKLGFRLQLGHDGASCNLPAPASEMVTVIHTNGIHTVNVDFCDCSHSLPRVVQMLRLGWWPATVDRPQSAVTFSALDLFHNLTLQSKMNMYDFYWTLAHLSDNIGVSDLKYRYKEWSRIVREYRHIMTVKRSGRGHDPSGIQGTQPGECVVECPACPQPGRNMPEDYDSIASSDRWKYSLILAIDANFRLKLKNRGFQDAPLGDGWSYFVPSAPYKEHVAKYIDQPEINSCDSTFRAIDHANTRSNEGLSATGVAGVTCARHAINRANGFGDLQRGERYCNMDYVVLSTLSGTTVKKLILSYDIACQWFKNLHSRISAYPEKMRLDMIKVETDAGIPKLHCKGHGPKCQTCWSFNYIKGSARTCGESIEQIWSGHNAVSMSTREMTPGSRQNTIDDHLGSWNFRKVVGLGKYLRSLLEEAVPMKAKHHGILAEIRLSLEGNLVDTWERMIVEWDNDRENKPDPYAEEEKTCSMSDVRLEILKEEAADAVAGNITPHEMTASVFLTTGFDLEDQQRVLREKGKGAKGTNTSYKSAEMQQKRNTLQRRIFNWYKIQSIYMPGAVLLRAELSPTDDERSGAQGPESIQLLFPSQVSKCERAAICSPDLEVKEFRLRVAQCDDALHQIRRLLRIRSNLWHYKRGQVFGQRSSTRARTLIARFDERIQRMAERYRAARAALISLDHPGDWSERFKALDPTDIQGPRQEDDAIVEFPKPLPQNHWVSEGRRTPSWIWYVPNVQLSGDAAAEARDLNEGMRVEYCKSRARALRWEEEVELVVEEMKRTITFLQWRAHWWRSQVGRRADVLSPSLASGLMAYALKQADIQMQLVHHFSKLWEPALRKHDLP</sequence>
<gene>
    <name evidence="3" type="ORF">BD410DRAFT_751691</name>
</gene>
<dbReference type="InterPro" id="IPR040521">
    <property type="entry name" value="KDZ"/>
</dbReference>
<feature type="compositionally biased region" description="Basic and acidic residues" evidence="1">
    <location>
        <begin position="18"/>
        <end position="37"/>
    </location>
</feature>
<protein>
    <recommendedName>
        <fullName evidence="2">CxC2-like cysteine cluster KDZ transposase-associated domain-containing protein</fullName>
    </recommendedName>
</protein>
<feature type="non-terminal residue" evidence="3">
    <location>
        <position position="1062"/>
    </location>
</feature>
<dbReference type="Proteomes" id="UP000294933">
    <property type="component" value="Unassembled WGS sequence"/>
</dbReference>
<evidence type="ECO:0000259" key="2">
    <source>
        <dbReference type="Pfam" id="PF18803"/>
    </source>
</evidence>
<dbReference type="VEuPathDB" id="FungiDB:BD410DRAFT_751691"/>
<feature type="compositionally biased region" description="Polar residues" evidence="1">
    <location>
        <begin position="745"/>
        <end position="756"/>
    </location>
</feature>
<accession>A0A4Y7PWI2</accession>
<feature type="compositionally biased region" description="Low complexity" evidence="1">
    <location>
        <begin position="60"/>
        <end position="76"/>
    </location>
</feature>
<dbReference type="InterPro" id="IPR041457">
    <property type="entry name" value="CxC2_KDZ-assoc"/>
</dbReference>
<evidence type="ECO:0000313" key="4">
    <source>
        <dbReference type="Proteomes" id="UP000294933"/>
    </source>
</evidence>